<dbReference type="Gene3D" id="2.40.170.20">
    <property type="entry name" value="TonB-dependent receptor, beta-barrel domain"/>
    <property type="match status" value="1"/>
</dbReference>
<proteinExistence type="inferred from homology"/>
<keyword evidence="3 8" id="KW-1134">Transmembrane beta strand</keyword>
<keyword evidence="7 8" id="KW-0998">Cell outer membrane</keyword>
<feature type="chain" id="PRO_5046641039" evidence="10">
    <location>
        <begin position="23"/>
        <end position="993"/>
    </location>
</feature>
<accession>A0ABX7DSD9</accession>
<evidence type="ECO:0000256" key="6">
    <source>
        <dbReference type="ARBA" id="ARBA00023136"/>
    </source>
</evidence>
<dbReference type="InterPro" id="IPR023996">
    <property type="entry name" value="TonB-dep_OMP_SusC/RagA"/>
</dbReference>
<dbReference type="InterPro" id="IPR008969">
    <property type="entry name" value="CarboxyPept-like_regulatory"/>
</dbReference>
<evidence type="ECO:0000313" key="13">
    <source>
        <dbReference type="EMBL" id="QQX76463.1"/>
    </source>
</evidence>
<dbReference type="Pfam" id="PF00593">
    <property type="entry name" value="TonB_dep_Rec_b-barrel"/>
    <property type="match status" value="1"/>
</dbReference>
<dbReference type="InterPro" id="IPR039426">
    <property type="entry name" value="TonB-dep_rcpt-like"/>
</dbReference>
<dbReference type="EMBL" id="CP068439">
    <property type="protein sequence ID" value="QQX76463.1"/>
    <property type="molecule type" value="Genomic_DNA"/>
</dbReference>
<keyword evidence="2 8" id="KW-0813">Transport</keyword>
<keyword evidence="14" id="KW-1185">Reference proteome</keyword>
<dbReference type="Pfam" id="PF13715">
    <property type="entry name" value="CarbopepD_reg_2"/>
    <property type="match status" value="1"/>
</dbReference>
<dbReference type="Proteomes" id="UP000629420">
    <property type="component" value="Chromosome"/>
</dbReference>
<evidence type="ECO:0000259" key="11">
    <source>
        <dbReference type="Pfam" id="PF00593"/>
    </source>
</evidence>
<evidence type="ECO:0000256" key="9">
    <source>
        <dbReference type="RuleBase" id="RU003357"/>
    </source>
</evidence>
<keyword evidence="5 9" id="KW-0798">TonB box</keyword>
<keyword evidence="4 8" id="KW-0812">Transmembrane</keyword>
<evidence type="ECO:0000256" key="1">
    <source>
        <dbReference type="ARBA" id="ARBA00004571"/>
    </source>
</evidence>
<evidence type="ECO:0000256" key="10">
    <source>
        <dbReference type="SAM" id="SignalP"/>
    </source>
</evidence>
<dbReference type="RefSeq" id="WP_202336267.1">
    <property type="nucleotide sequence ID" value="NZ_CP068439.1"/>
</dbReference>
<feature type="domain" description="TonB-dependent receptor-like beta-barrel" evidence="11">
    <location>
        <begin position="424"/>
        <end position="871"/>
    </location>
</feature>
<evidence type="ECO:0000256" key="3">
    <source>
        <dbReference type="ARBA" id="ARBA00022452"/>
    </source>
</evidence>
<feature type="domain" description="TonB-dependent receptor plug" evidence="12">
    <location>
        <begin position="123"/>
        <end position="248"/>
    </location>
</feature>
<dbReference type="SUPFAM" id="SSF56935">
    <property type="entry name" value="Porins"/>
    <property type="match status" value="1"/>
</dbReference>
<evidence type="ECO:0000256" key="4">
    <source>
        <dbReference type="ARBA" id="ARBA00022692"/>
    </source>
</evidence>
<dbReference type="InterPro" id="IPR036942">
    <property type="entry name" value="Beta-barrel_TonB_sf"/>
</dbReference>
<dbReference type="SUPFAM" id="SSF49464">
    <property type="entry name" value="Carboxypeptidase regulatory domain-like"/>
    <property type="match status" value="1"/>
</dbReference>
<evidence type="ECO:0000256" key="5">
    <source>
        <dbReference type="ARBA" id="ARBA00023077"/>
    </source>
</evidence>
<dbReference type="Gene3D" id="2.60.40.1120">
    <property type="entry name" value="Carboxypeptidase-like, regulatory domain"/>
    <property type="match status" value="1"/>
</dbReference>
<reference evidence="13 14" key="1">
    <citation type="submission" date="2021-01" db="EMBL/GenBank/DDBJ databases">
        <title>Aequorivita sp. strain KX20305, a bacterium isolated from the sediment collected at a cold seep field in South China Sea.</title>
        <authorList>
            <person name="Zhang H."/>
            <person name="Li C."/>
        </authorList>
    </citation>
    <scope>NUCLEOTIDE SEQUENCE [LARGE SCALE GENOMIC DNA]</scope>
    <source>
        <strain evidence="13 14">KX20305</strain>
    </source>
</reference>
<keyword evidence="10" id="KW-0732">Signal</keyword>
<sequence length="993" mass="109683">MKNKYRGYYALPLSFALLWALSAPLTSQNGSPPISGIVTDANGPLGGVNIIVKNTSRGTQSDVDGHYEITTKSSDTVVFSYLGYKTQEVAVGSGSILNVTMQPDATALDAVVINAGYYKVTDREKTGSISRVTAEEIGTQPINNPLAALQGRLAGVDIVETSGVPGSGFQVRIRGQGSIFAGNEPLYIIDGIPYDGQSLGSQSAAGSIIPSGDISPLNAINPNSIESIEVLKDADATAIYGSRGANGVVLITTKKGKAGKTRFTIGSGTGIAQITKKFELLSTKQYLEMRQEAYANDGISDYPDTAYDINGTWEQNRYTDWQEVLIGGTAATRFLNAAISGGNQDTQFLLQGSYQNETSVYPGDFNYDRVSINSNLQHNSKDGRFHFALTTAYTIEENLLPGADLSGAALRLAPNAPALYNEQGDLNWENSTWTNPLAQLQGAYNNNSKTLLGNTVLEYEIFKNLDVKLQTGYRHTNFESNNKIPHTIYDPAFGLDSSVSQSYLHTGTHTSFITEPQLNWTLNRANHQWDALVGATFQAQKTEQLTLLGYGFANNGFLENLSAANTLIILNENSYQYKYQSFFARLNYSFKKQLFLNITARRDGSSRFSDSHRYGNFGAIGAAWIFSENLDWDWLSFGKLRGSYGITGNDQISDYQYLQNYLLTDHTYNGNIGLQPARIYNPNYQWEENEKKEAAFEMGLLKGAVEMTIAYYNNRSSNQLIDYALPGTTGFPSVQANLQAIVENSGFEFELSTEWIHKENFKWTSALNLSLPKNKLIAFPDLENSTYANQFVIGESINILKLYNNTGVNPETGLYEFEDYNGDGAISGTEDRQYLVDLTPKVLAGLSNSLDYRNWSFHMFFQYVKKDAFNEYFGTEPPGTMSNQPIGVMDRWQNVGDISRIQRFTSGADNEAYTAHSRFVQSNGIISDASFLRLKSLSISYNLPLGLDTTSCKISLLGQNLLTFTDFKGGDPEQTKGFLPPLRRISLQLQIQL</sequence>
<name>A0ABX7DSD9_9FLAO</name>
<dbReference type="InterPro" id="IPR037066">
    <property type="entry name" value="Plug_dom_sf"/>
</dbReference>
<gene>
    <name evidence="13" type="ORF">JK629_14235</name>
</gene>
<dbReference type="Gene3D" id="2.170.130.10">
    <property type="entry name" value="TonB-dependent receptor, plug domain"/>
    <property type="match status" value="1"/>
</dbReference>
<evidence type="ECO:0000256" key="8">
    <source>
        <dbReference type="PROSITE-ProRule" id="PRU01360"/>
    </source>
</evidence>
<evidence type="ECO:0000259" key="12">
    <source>
        <dbReference type="Pfam" id="PF07715"/>
    </source>
</evidence>
<dbReference type="NCBIfam" id="TIGR04056">
    <property type="entry name" value="OMP_RagA_SusC"/>
    <property type="match status" value="1"/>
</dbReference>
<dbReference type="PROSITE" id="PS52016">
    <property type="entry name" value="TONB_DEPENDENT_REC_3"/>
    <property type="match status" value="1"/>
</dbReference>
<evidence type="ECO:0000256" key="7">
    <source>
        <dbReference type="ARBA" id="ARBA00023237"/>
    </source>
</evidence>
<dbReference type="InterPro" id="IPR023997">
    <property type="entry name" value="TonB-dep_OMP_SusC/RagA_CS"/>
</dbReference>
<comment type="similarity">
    <text evidence="8 9">Belongs to the TonB-dependent receptor family.</text>
</comment>
<feature type="signal peptide" evidence="10">
    <location>
        <begin position="1"/>
        <end position="22"/>
    </location>
</feature>
<dbReference type="InterPro" id="IPR000531">
    <property type="entry name" value="Beta-barrel_TonB"/>
</dbReference>
<protein>
    <submittedName>
        <fullName evidence="13">SusC/RagA family TonB-linked outer membrane protein</fullName>
    </submittedName>
</protein>
<dbReference type="InterPro" id="IPR012910">
    <property type="entry name" value="Plug_dom"/>
</dbReference>
<dbReference type="NCBIfam" id="TIGR04057">
    <property type="entry name" value="SusC_RagA_signa"/>
    <property type="match status" value="1"/>
</dbReference>
<keyword evidence="6 8" id="KW-0472">Membrane</keyword>
<evidence type="ECO:0000256" key="2">
    <source>
        <dbReference type="ARBA" id="ARBA00022448"/>
    </source>
</evidence>
<comment type="subcellular location">
    <subcellularLocation>
        <location evidence="1 8">Cell outer membrane</location>
        <topology evidence="1 8">Multi-pass membrane protein</topology>
    </subcellularLocation>
</comment>
<dbReference type="Pfam" id="PF07715">
    <property type="entry name" value="Plug"/>
    <property type="match status" value="1"/>
</dbReference>
<evidence type="ECO:0000313" key="14">
    <source>
        <dbReference type="Proteomes" id="UP000629420"/>
    </source>
</evidence>
<organism evidence="13 14">
    <name type="scientific">Aequorivita iocasae</name>
    <dbReference type="NCBI Taxonomy" id="2803865"/>
    <lineage>
        <taxon>Bacteria</taxon>
        <taxon>Pseudomonadati</taxon>
        <taxon>Bacteroidota</taxon>
        <taxon>Flavobacteriia</taxon>
        <taxon>Flavobacteriales</taxon>
        <taxon>Flavobacteriaceae</taxon>
        <taxon>Aequorivita</taxon>
    </lineage>
</organism>